<dbReference type="InterPro" id="IPR016117">
    <property type="entry name" value="ArgJ-like_dom_sf"/>
</dbReference>
<comment type="similarity">
    <text evidence="1">Belongs to the peptidase S58 family.</text>
</comment>
<dbReference type="Pfam" id="PF03576">
    <property type="entry name" value="Peptidase_S58"/>
    <property type="match status" value="1"/>
</dbReference>
<dbReference type="CDD" id="cd02252">
    <property type="entry name" value="nylC_like"/>
    <property type="match status" value="1"/>
</dbReference>
<evidence type="ECO:0000256" key="2">
    <source>
        <dbReference type="SAM" id="SignalP"/>
    </source>
</evidence>
<gene>
    <name evidence="3" type="ORF">EDS130_LOCUS28070</name>
</gene>
<dbReference type="SUPFAM" id="SSF56266">
    <property type="entry name" value="DmpA/ArgJ-like"/>
    <property type="match status" value="1"/>
</dbReference>
<evidence type="ECO:0000256" key="1">
    <source>
        <dbReference type="ARBA" id="ARBA00007068"/>
    </source>
</evidence>
<reference evidence="3" key="1">
    <citation type="submission" date="2021-02" db="EMBL/GenBank/DDBJ databases">
        <authorList>
            <person name="Nowell W R."/>
        </authorList>
    </citation>
    <scope>NUCLEOTIDE SEQUENCE</scope>
</reference>
<dbReference type="GO" id="GO:0004177">
    <property type="term" value="F:aminopeptidase activity"/>
    <property type="evidence" value="ECO:0007669"/>
    <property type="project" value="TreeGrafter"/>
</dbReference>
<evidence type="ECO:0000313" key="4">
    <source>
        <dbReference type="Proteomes" id="UP000663852"/>
    </source>
</evidence>
<organism evidence="3 4">
    <name type="scientific">Adineta ricciae</name>
    <name type="common">Rotifer</name>
    <dbReference type="NCBI Taxonomy" id="249248"/>
    <lineage>
        <taxon>Eukaryota</taxon>
        <taxon>Metazoa</taxon>
        <taxon>Spiralia</taxon>
        <taxon>Gnathifera</taxon>
        <taxon>Rotifera</taxon>
        <taxon>Eurotatoria</taxon>
        <taxon>Bdelloidea</taxon>
        <taxon>Adinetida</taxon>
        <taxon>Adinetidae</taxon>
        <taxon>Adineta</taxon>
    </lineage>
</organism>
<evidence type="ECO:0000313" key="3">
    <source>
        <dbReference type="EMBL" id="CAF1252782.1"/>
    </source>
</evidence>
<dbReference type="OrthoDB" id="331038at2759"/>
<dbReference type="PANTHER" id="PTHR36512">
    <property type="entry name" value="D-AMINOPEPTIDASE"/>
    <property type="match status" value="1"/>
</dbReference>
<sequence length="393" mass="41202">MPKFTINFVQIICWSTIILSNLCDADNLVELTQKRVHISSQDGSITSVVGILVGHNSKTERPTGCMVIICNATCVGGVDVRGSAPGTRETDLLDPINLVNIVNAIVLSGGSAFGLDAASGVVRCLAEKKIGFQTPARPVPIVPAAVLYDLDVGNDSFVVPDADSGYEACMAADNSRVTEGNIGAGSGASIGKLFGMKYAMKTGLGSTALTVRNLATHATVTVGALVVVNAVGDVYKNGTLIAGARTSDGKHLLNTVNYLLRFNSSVDNTFSVGMATTIACIATDAYLTKAQAKKVSQMAHDGYARAINPIHTMFDGDVIFTLATGTSPVSDVNLVGLMAAEAIERAIIRAVEQAKSLPGLPSVHELSSSEKFNTYSIIVTTKIRSRSNEAVYK</sequence>
<dbReference type="AlphaFoldDB" id="A0A815ACC7"/>
<dbReference type="Gene3D" id="3.60.70.12">
    <property type="entry name" value="L-amino peptidase D-ALA esterase/amidase"/>
    <property type="match status" value="1"/>
</dbReference>
<dbReference type="Proteomes" id="UP000663852">
    <property type="component" value="Unassembled WGS sequence"/>
</dbReference>
<feature type="signal peptide" evidence="2">
    <location>
        <begin position="1"/>
        <end position="25"/>
    </location>
</feature>
<protein>
    <submittedName>
        <fullName evidence="3">Uncharacterized protein</fullName>
    </submittedName>
</protein>
<comment type="caution">
    <text evidence="3">The sequence shown here is derived from an EMBL/GenBank/DDBJ whole genome shotgun (WGS) entry which is preliminary data.</text>
</comment>
<feature type="chain" id="PRO_5033002781" evidence="2">
    <location>
        <begin position="26"/>
        <end position="393"/>
    </location>
</feature>
<accession>A0A815ACC7</accession>
<dbReference type="EMBL" id="CAJNOJ010000181">
    <property type="protein sequence ID" value="CAF1252782.1"/>
    <property type="molecule type" value="Genomic_DNA"/>
</dbReference>
<proteinExistence type="inferred from homology"/>
<keyword evidence="2" id="KW-0732">Signal</keyword>
<dbReference type="PANTHER" id="PTHR36512:SF3">
    <property type="entry name" value="BLR5678 PROTEIN"/>
    <property type="match status" value="1"/>
</dbReference>
<name>A0A815ACC7_ADIRI</name>
<dbReference type="InterPro" id="IPR005321">
    <property type="entry name" value="Peptidase_S58_DmpA"/>
</dbReference>